<evidence type="ECO:0000313" key="2">
    <source>
        <dbReference type="Proteomes" id="UP001302719"/>
    </source>
</evidence>
<gene>
    <name evidence="1" type="ORF">PP769_05905</name>
</gene>
<evidence type="ECO:0000313" key="1">
    <source>
        <dbReference type="EMBL" id="WNM59300.1"/>
    </source>
</evidence>
<dbReference type="KEGG" id="nall:PP769_05905"/>
<accession>A0AA96GFT8</accession>
<reference evidence="1 2" key="1">
    <citation type="submission" date="2023-01" db="EMBL/GenBank/DDBJ databases">
        <title>Cultivation and genomic characterization of new, ubiquitous marine nitrite-oxidizing bacteria from the Nitrospirales.</title>
        <authorList>
            <person name="Mueller A.J."/>
            <person name="Daebeler A."/>
            <person name="Herbold C.W."/>
            <person name="Kirkegaard R.H."/>
            <person name="Daims H."/>
        </authorList>
    </citation>
    <scope>NUCLEOTIDE SEQUENCE [LARGE SCALE GENOMIC DNA]</scope>
    <source>
        <strain evidence="1 2">VA</strain>
    </source>
</reference>
<protein>
    <submittedName>
        <fullName evidence="1">Uncharacterized protein</fullName>
    </submittedName>
</protein>
<organism evidence="1 2">
    <name type="scientific">Candidatus Nitrospira allomarina</name>
    <dbReference type="NCBI Taxonomy" id="3020900"/>
    <lineage>
        <taxon>Bacteria</taxon>
        <taxon>Pseudomonadati</taxon>
        <taxon>Nitrospirota</taxon>
        <taxon>Nitrospiria</taxon>
        <taxon>Nitrospirales</taxon>
        <taxon>Nitrospiraceae</taxon>
        <taxon>Nitrospira</taxon>
    </lineage>
</organism>
<dbReference type="AlphaFoldDB" id="A0AA96GFT8"/>
<sequence>MATSPLFTPDELAILADQDFFRKKAVISVKIKQVLEHLHDRLEAEIGLHHLLAPEGFDPQASQFVKGEHLENFPYQYVDFPRLYTRENKFAFRSLIWWGHHMVFALIVEGPLVKQYRRNLFNRYSEVADHHLCLCLSPSLWEWKMGPGLTLPITHGRRSEIAATLDHRTFFKIARFLPMHDPAVQTGTIVDEGLKTFQAILPVITA</sequence>
<dbReference type="Proteomes" id="UP001302719">
    <property type="component" value="Chromosome"/>
</dbReference>
<dbReference type="EMBL" id="CP116967">
    <property type="protein sequence ID" value="WNM59300.1"/>
    <property type="molecule type" value="Genomic_DNA"/>
</dbReference>
<keyword evidence="2" id="KW-1185">Reference proteome</keyword>
<name>A0AA96GFT8_9BACT</name>
<dbReference type="RefSeq" id="WP_312646014.1">
    <property type="nucleotide sequence ID" value="NZ_CP116967.1"/>
</dbReference>
<proteinExistence type="predicted"/>